<dbReference type="OMA" id="WIREVDA"/>
<reference evidence="5" key="3">
    <citation type="submission" date="2015-06" db="UniProtKB">
        <authorList>
            <consortium name="EnsemblMetazoa"/>
        </authorList>
    </citation>
    <scope>IDENTIFICATION</scope>
</reference>
<organism evidence="4">
    <name type="scientific">Capitella teleta</name>
    <name type="common">Polychaete worm</name>
    <dbReference type="NCBI Taxonomy" id="283909"/>
    <lineage>
        <taxon>Eukaryota</taxon>
        <taxon>Metazoa</taxon>
        <taxon>Spiralia</taxon>
        <taxon>Lophotrochozoa</taxon>
        <taxon>Annelida</taxon>
        <taxon>Polychaeta</taxon>
        <taxon>Sedentaria</taxon>
        <taxon>Scolecida</taxon>
        <taxon>Capitellidae</taxon>
        <taxon>Capitella</taxon>
    </lineage>
</organism>
<dbReference type="PROSITE" id="PS00018">
    <property type="entry name" value="EF_HAND_1"/>
    <property type="match status" value="2"/>
</dbReference>
<feature type="domain" description="EF-hand" evidence="3">
    <location>
        <begin position="80"/>
        <end position="115"/>
    </location>
</feature>
<evidence type="ECO:0000313" key="5">
    <source>
        <dbReference type="EnsemblMetazoa" id="CapteP18677"/>
    </source>
</evidence>
<dbReference type="GO" id="GO:0005509">
    <property type="term" value="F:calcium ion binding"/>
    <property type="evidence" value="ECO:0007669"/>
    <property type="project" value="InterPro"/>
</dbReference>
<evidence type="ECO:0000313" key="6">
    <source>
        <dbReference type="Proteomes" id="UP000014760"/>
    </source>
</evidence>
<evidence type="ECO:0000256" key="1">
    <source>
        <dbReference type="ARBA" id="ARBA00022737"/>
    </source>
</evidence>
<dbReference type="STRING" id="283909.R7VDS8"/>
<gene>
    <name evidence="4" type="ORF">CAPTEDRAFT_18677</name>
</gene>
<dbReference type="HOGENOM" id="CLU_061288_2_0_1"/>
<evidence type="ECO:0000313" key="4">
    <source>
        <dbReference type="EMBL" id="ELU13835.1"/>
    </source>
</evidence>
<keyword evidence="6" id="KW-1185">Reference proteome</keyword>
<dbReference type="SUPFAM" id="SSF47473">
    <property type="entry name" value="EF-hand"/>
    <property type="match status" value="1"/>
</dbReference>
<dbReference type="PANTHER" id="PTHR23048:SF0">
    <property type="entry name" value="CALMODULIN LIKE 3"/>
    <property type="match status" value="1"/>
</dbReference>
<dbReference type="Proteomes" id="UP000014760">
    <property type="component" value="Unassembled WGS sequence"/>
</dbReference>
<name>R7VDS8_CAPTE</name>
<dbReference type="GO" id="GO:0016460">
    <property type="term" value="C:myosin II complex"/>
    <property type="evidence" value="ECO:0007669"/>
    <property type="project" value="TreeGrafter"/>
</dbReference>
<dbReference type="EnsemblMetazoa" id="CapteT18677">
    <property type="protein sequence ID" value="CapteP18677"/>
    <property type="gene ID" value="CapteG18677"/>
</dbReference>
<accession>R7VDS8</accession>
<protein>
    <recommendedName>
        <fullName evidence="3">EF-hand domain-containing protein</fullName>
    </recommendedName>
</protein>
<dbReference type="InterPro" id="IPR011992">
    <property type="entry name" value="EF-hand-dom_pair"/>
</dbReference>
<feature type="domain" description="EF-hand" evidence="3">
    <location>
        <begin position="7"/>
        <end position="42"/>
    </location>
</feature>
<dbReference type="PANTHER" id="PTHR23048">
    <property type="entry name" value="MYOSIN LIGHT CHAIN 1, 3"/>
    <property type="match status" value="1"/>
</dbReference>
<dbReference type="InterPro" id="IPR018247">
    <property type="entry name" value="EF_Hand_1_Ca_BS"/>
</dbReference>
<keyword evidence="1" id="KW-0677">Repeat</keyword>
<evidence type="ECO:0000256" key="2">
    <source>
        <dbReference type="ARBA" id="ARBA00022837"/>
    </source>
</evidence>
<evidence type="ECO:0000259" key="3">
    <source>
        <dbReference type="PROSITE" id="PS50222"/>
    </source>
</evidence>
<dbReference type="EMBL" id="AMQN01005048">
    <property type="status" value="NOT_ANNOTATED_CDS"/>
    <property type="molecule type" value="Genomic_DNA"/>
</dbReference>
<dbReference type="EMBL" id="KB295002">
    <property type="protein sequence ID" value="ELU13835.1"/>
    <property type="molecule type" value="Genomic_DNA"/>
</dbReference>
<dbReference type="CDD" id="cd00051">
    <property type="entry name" value="EFh"/>
    <property type="match status" value="2"/>
</dbReference>
<dbReference type="Pfam" id="PF13499">
    <property type="entry name" value="EF-hand_7"/>
    <property type="match status" value="2"/>
</dbReference>
<dbReference type="Gene3D" id="1.10.238.10">
    <property type="entry name" value="EF-hand"/>
    <property type="match status" value="2"/>
</dbReference>
<reference evidence="6" key="1">
    <citation type="submission" date="2012-12" db="EMBL/GenBank/DDBJ databases">
        <authorList>
            <person name="Hellsten U."/>
            <person name="Grimwood J."/>
            <person name="Chapman J.A."/>
            <person name="Shapiro H."/>
            <person name="Aerts A."/>
            <person name="Otillar R.P."/>
            <person name="Terry A.Y."/>
            <person name="Boore J.L."/>
            <person name="Simakov O."/>
            <person name="Marletaz F."/>
            <person name="Cho S.-J."/>
            <person name="Edsinger-Gonzales E."/>
            <person name="Havlak P."/>
            <person name="Kuo D.-H."/>
            <person name="Larsson T."/>
            <person name="Lv J."/>
            <person name="Arendt D."/>
            <person name="Savage R."/>
            <person name="Osoegawa K."/>
            <person name="de Jong P."/>
            <person name="Lindberg D.R."/>
            <person name="Seaver E.C."/>
            <person name="Weisblat D.A."/>
            <person name="Putnam N.H."/>
            <person name="Grigoriev I.V."/>
            <person name="Rokhsar D.S."/>
        </authorList>
    </citation>
    <scope>NUCLEOTIDE SEQUENCE</scope>
    <source>
        <strain evidence="6">I ESC-2004</strain>
    </source>
</reference>
<reference evidence="4 6" key="2">
    <citation type="journal article" date="2013" name="Nature">
        <title>Insights into bilaterian evolution from three spiralian genomes.</title>
        <authorList>
            <person name="Simakov O."/>
            <person name="Marletaz F."/>
            <person name="Cho S.J."/>
            <person name="Edsinger-Gonzales E."/>
            <person name="Havlak P."/>
            <person name="Hellsten U."/>
            <person name="Kuo D.H."/>
            <person name="Larsson T."/>
            <person name="Lv J."/>
            <person name="Arendt D."/>
            <person name="Savage R."/>
            <person name="Osoegawa K."/>
            <person name="de Jong P."/>
            <person name="Grimwood J."/>
            <person name="Chapman J.A."/>
            <person name="Shapiro H."/>
            <person name="Aerts A."/>
            <person name="Otillar R.P."/>
            <person name="Terry A.Y."/>
            <person name="Boore J.L."/>
            <person name="Grigoriev I.V."/>
            <person name="Lindberg D.R."/>
            <person name="Seaver E.C."/>
            <person name="Weisblat D.A."/>
            <person name="Putnam N.H."/>
            <person name="Rokhsar D.S."/>
        </authorList>
    </citation>
    <scope>NUCLEOTIDE SEQUENCE</scope>
    <source>
        <strain evidence="4 6">I ESC-2004</strain>
    </source>
</reference>
<dbReference type="FunFam" id="1.10.238.10:FF:000003">
    <property type="entry name" value="Calmodulin A"/>
    <property type="match status" value="1"/>
</dbReference>
<dbReference type="SMART" id="SM00054">
    <property type="entry name" value="EFh"/>
    <property type="match status" value="3"/>
</dbReference>
<proteinExistence type="predicted"/>
<dbReference type="AlphaFoldDB" id="R7VDS8"/>
<feature type="domain" description="EF-hand" evidence="3">
    <location>
        <begin position="116"/>
        <end position="148"/>
    </location>
</feature>
<dbReference type="PROSITE" id="PS50222">
    <property type="entry name" value="EF_HAND_2"/>
    <property type="match status" value="3"/>
</dbReference>
<dbReference type="OrthoDB" id="6272777at2759"/>
<dbReference type="InterPro" id="IPR002048">
    <property type="entry name" value="EF_hand_dom"/>
</dbReference>
<dbReference type="InterPro" id="IPR050230">
    <property type="entry name" value="CALM/Myosin/TropC-like"/>
</dbReference>
<keyword evidence="2" id="KW-0106">Calcium</keyword>
<sequence length="148" mass="16450">MTAVPQETAKELQEAFFLFDYDKDGKITTREVGAAVRSVGLNPTEAELKDMINDVTAMGGKVDVSNLCQIIGRRLPQPKSSPTDLRDAFEVFDRQGNGMVFVSDLKHSLTTLGERLTDEELDELVREVDQDGEGQVNFDEMIKVLLAK</sequence>